<proteinExistence type="predicted"/>
<keyword evidence="3" id="KW-1185">Reference proteome</keyword>
<dbReference type="SUPFAM" id="SSF56935">
    <property type="entry name" value="Porins"/>
    <property type="match status" value="1"/>
</dbReference>
<protein>
    <recommendedName>
        <fullName evidence="4">DUF2860 domain-containing protein</fullName>
    </recommendedName>
</protein>
<evidence type="ECO:0000313" key="3">
    <source>
        <dbReference type="Proteomes" id="UP000027219"/>
    </source>
</evidence>
<dbReference type="OrthoDB" id="6199337at2"/>
<feature type="chain" id="PRO_5001627407" description="DUF2860 domain-containing protein" evidence="1">
    <location>
        <begin position="22"/>
        <end position="317"/>
    </location>
</feature>
<gene>
    <name evidence="2" type="ORF">VFDL14_22495</name>
</gene>
<evidence type="ECO:0000313" key="2">
    <source>
        <dbReference type="EMBL" id="KDN28891.1"/>
    </source>
</evidence>
<dbReference type="InterPro" id="IPR016896">
    <property type="entry name" value="DUF2860"/>
</dbReference>
<feature type="signal peptide" evidence="1">
    <location>
        <begin position="1"/>
        <end position="21"/>
    </location>
</feature>
<dbReference type="EMBL" id="JFFR01000013">
    <property type="protein sequence ID" value="KDN28891.1"/>
    <property type="molecule type" value="Genomic_DNA"/>
</dbReference>
<comment type="caution">
    <text evidence="2">The sequence shown here is derived from an EMBL/GenBank/DDBJ whole genome shotgun (WGS) entry which is preliminary data.</text>
</comment>
<reference evidence="2 3" key="1">
    <citation type="submission" date="2014-02" db="EMBL/GenBank/DDBJ databases">
        <title>Vibrio fortis Dalian14 Genome Sequencing.</title>
        <authorList>
            <person name="Wang Y."/>
            <person name="Song L."/>
            <person name="Liu G."/>
            <person name="Ding J."/>
        </authorList>
    </citation>
    <scope>NUCLEOTIDE SEQUENCE [LARGE SCALE GENOMIC DNA]</scope>
    <source>
        <strain evidence="2 3">Dalian14</strain>
    </source>
</reference>
<name>A0A066UN76_9VIBR</name>
<dbReference type="RefSeq" id="WP_032550757.1">
    <property type="nucleotide sequence ID" value="NZ_JFFR01000013.1"/>
</dbReference>
<dbReference type="Proteomes" id="UP000027219">
    <property type="component" value="Unassembled WGS sequence"/>
</dbReference>
<keyword evidence="1" id="KW-0732">Signal</keyword>
<dbReference type="PIRSF" id="PIRSF028696">
    <property type="entry name" value="UCP028696"/>
    <property type="match status" value="1"/>
</dbReference>
<evidence type="ECO:0008006" key="4">
    <source>
        <dbReference type="Google" id="ProtNLM"/>
    </source>
</evidence>
<organism evidence="2 3">
    <name type="scientific">Vibrio fortis</name>
    <dbReference type="NCBI Taxonomy" id="212667"/>
    <lineage>
        <taxon>Bacteria</taxon>
        <taxon>Pseudomonadati</taxon>
        <taxon>Pseudomonadota</taxon>
        <taxon>Gammaproteobacteria</taxon>
        <taxon>Vibrionales</taxon>
        <taxon>Vibrionaceae</taxon>
        <taxon>Vibrio</taxon>
    </lineage>
</organism>
<dbReference type="Pfam" id="PF11059">
    <property type="entry name" value="DUF2860"/>
    <property type="match status" value="1"/>
</dbReference>
<sequence>MNKKSILSIAILSSFASSAFALDSSRFSGEIIFASGYVSTNSNLSTESDALLKDRTKKGSHNDDFVAMPLGTLAYDLGSERNQRVYLGTSRDDLAVGDLAFELGYQYDMKNGTQIDVAYLPTVLSGEVWKDPYLEGRRSETDVDGHAYRVKLSNIAGSGFSADMAYATTEVDQEHIQRSELLRDSDMYYVKGSYLTHFTPSMGLSTSFGYLHNNADGKAETFDQYEIEMTYFLTHNAHTIALTSSYAYRDYDGSNSLYGKSRSDNRHKFFAAYEYADIAGLNNWNLVSFAGVNYNDSNIDFYKNEEYLASVGLSYKF</sequence>
<dbReference type="AlphaFoldDB" id="A0A066UN76"/>
<accession>A0A066UN76</accession>
<evidence type="ECO:0000256" key="1">
    <source>
        <dbReference type="SAM" id="SignalP"/>
    </source>
</evidence>